<comment type="caution">
    <text evidence="1">The sequence shown here is derived from an EMBL/GenBank/DDBJ whole genome shotgun (WGS) entry which is preliminary data.</text>
</comment>
<sequence>MGPFNGYFVVHFACESARIKEEQVVPVTNSEGQVNPDEHGFAEMQVRVSPESLHPVRETTARILVPESQIESMAAAFQQAAEDYRNNKMTSGTSK</sequence>
<dbReference type="Proteomes" id="UP000285310">
    <property type="component" value="Unassembled WGS sequence"/>
</dbReference>
<protein>
    <submittedName>
        <fullName evidence="1">Uncharacterized protein</fullName>
    </submittedName>
</protein>
<evidence type="ECO:0000313" key="1">
    <source>
        <dbReference type="EMBL" id="ROO28144.1"/>
    </source>
</evidence>
<proteinExistence type="predicted"/>
<reference evidence="1 2" key="1">
    <citation type="submission" date="2013-10" db="EMBL/GenBank/DDBJ databases">
        <title>Salinisphaera japonica YTM-1 Genome Sequencing.</title>
        <authorList>
            <person name="Lai Q."/>
            <person name="Li C."/>
            <person name="Shao Z."/>
        </authorList>
    </citation>
    <scope>NUCLEOTIDE SEQUENCE [LARGE SCALE GENOMIC DNA]</scope>
    <source>
        <strain evidence="1 2">YTM-1</strain>
    </source>
</reference>
<organism evidence="1 2">
    <name type="scientific">Salinisphaera japonica YTM-1</name>
    <dbReference type="NCBI Taxonomy" id="1209778"/>
    <lineage>
        <taxon>Bacteria</taxon>
        <taxon>Pseudomonadati</taxon>
        <taxon>Pseudomonadota</taxon>
        <taxon>Gammaproteobacteria</taxon>
        <taxon>Salinisphaerales</taxon>
        <taxon>Salinisphaeraceae</taxon>
        <taxon>Salinisphaera</taxon>
    </lineage>
</organism>
<dbReference type="InParanoid" id="A0A423PRA7"/>
<keyword evidence="2" id="KW-1185">Reference proteome</keyword>
<evidence type="ECO:0000313" key="2">
    <source>
        <dbReference type="Proteomes" id="UP000285310"/>
    </source>
</evidence>
<name>A0A423PRA7_9GAMM</name>
<dbReference type="EMBL" id="AYKG01000023">
    <property type="protein sequence ID" value="ROO28144.1"/>
    <property type="molecule type" value="Genomic_DNA"/>
</dbReference>
<gene>
    <name evidence="1" type="ORF">SAJA_08335</name>
</gene>
<accession>A0A423PRA7</accession>
<dbReference type="AlphaFoldDB" id="A0A423PRA7"/>